<evidence type="ECO:0000256" key="5">
    <source>
        <dbReference type="ARBA" id="ARBA00022777"/>
    </source>
</evidence>
<evidence type="ECO:0000256" key="3">
    <source>
        <dbReference type="ARBA" id="ARBA00022679"/>
    </source>
</evidence>
<dbReference type="InterPro" id="IPR037607">
    <property type="entry name" value="DGK"/>
</dbReference>
<sequence length="309" mass="35370">MPIRGTICSYLFVATGQQKGLDFKAPSRLIQRICFSAALNNFTFQVPDISEVVPQLPLHYLRMYFELDEIHEVLDRLRILVFGGDATTNQVLQAFCDMELHPTPLIGVMPLGTQVDISISLGWGNQLSDTEYRPVFFIPKLRDAEEILIDRNIALPISVKIKDHQHQWKKLNLPQSIRSIVCLNMPSFPGGLDPWGKPNFRRKKERNFTSSFVDDELLEIIGFRDSWHGEIFLPLNDHGTRLAQAHQIRFELHKGVAMHIDMNFDGTRWKQPTPIGDDNFLIEISYSCKTKMLATSASKCKHKSKSYSN</sequence>
<keyword evidence="5 8" id="KW-0418">Kinase</keyword>
<dbReference type="AlphaFoldDB" id="A5ATP7"/>
<dbReference type="Pfam" id="PF00781">
    <property type="entry name" value="DAGK_cat"/>
    <property type="match status" value="1"/>
</dbReference>
<keyword evidence="3 8" id="KW-0808">Transferase</keyword>
<organism evidence="10">
    <name type="scientific">Vitis vinifera</name>
    <name type="common">Grape</name>
    <dbReference type="NCBI Taxonomy" id="29760"/>
    <lineage>
        <taxon>Eukaryota</taxon>
        <taxon>Viridiplantae</taxon>
        <taxon>Streptophyta</taxon>
        <taxon>Embryophyta</taxon>
        <taxon>Tracheophyta</taxon>
        <taxon>Spermatophyta</taxon>
        <taxon>Magnoliopsida</taxon>
        <taxon>eudicotyledons</taxon>
        <taxon>Gunneridae</taxon>
        <taxon>Pentapetalae</taxon>
        <taxon>rosids</taxon>
        <taxon>Vitales</taxon>
        <taxon>Vitaceae</taxon>
        <taxon>Viteae</taxon>
        <taxon>Vitis</taxon>
    </lineage>
</organism>
<evidence type="ECO:0000256" key="2">
    <source>
        <dbReference type="ARBA" id="ARBA00011245"/>
    </source>
</evidence>
<dbReference type="GO" id="GO:0005524">
    <property type="term" value="F:ATP binding"/>
    <property type="evidence" value="ECO:0007669"/>
    <property type="project" value="UniProtKB-KW"/>
</dbReference>
<evidence type="ECO:0000313" key="10">
    <source>
        <dbReference type="EMBL" id="CAN62808.1"/>
    </source>
</evidence>
<reference evidence="10" key="1">
    <citation type="journal article" date="2007" name="PLoS ONE">
        <title>The first genome sequence of an elite grapevine cultivar (Pinot noir Vitis vinifera L.): coping with a highly heterozygous genome.</title>
        <authorList>
            <person name="Velasco R."/>
            <person name="Zharkikh A."/>
            <person name="Troggio M."/>
            <person name="Cartwright D.A."/>
            <person name="Cestaro A."/>
            <person name="Pruss D."/>
            <person name="Pindo M."/>
            <person name="FitzGerald L.M."/>
            <person name="Vezzulli S."/>
            <person name="Reid J."/>
            <person name="Malacarne G."/>
            <person name="Iliev D."/>
            <person name="Coppola G."/>
            <person name="Wardell B."/>
            <person name="Micheletti D."/>
            <person name="Macalma T."/>
            <person name="Facci M."/>
            <person name="Mitchell J.T."/>
            <person name="Perazzolli M."/>
            <person name="Eldredge G."/>
            <person name="Gatto P."/>
            <person name="Oyzerski R."/>
            <person name="Moretto M."/>
            <person name="Gutin N."/>
            <person name="Stefanini M."/>
            <person name="Chen Y."/>
            <person name="Segala C."/>
            <person name="Davenport C."/>
            <person name="Dematte L."/>
            <person name="Mraz A."/>
            <person name="Battilana J."/>
            <person name="Stormo K."/>
            <person name="Costa F."/>
            <person name="Tao Q."/>
            <person name="Si-Ammour A."/>
            <person name="Harkins T."/>
            <person name="Lackey A."/>
            <person name="Perbost C."/>
            <person name="Taillon B."/>
            <person name="Stella A."/>
            <person name="Solovyev V."/>
            <person name="Fawcett J.A."/>
            <person name="Sterck L."/>
            <person name="Vandepoele K."/>
            <person name="Grando S.M."/>
            <person name="Toppo S."/>
            <person name="Moser C."/>
            <person name="Lanchbury J."/>
            <person name="Bogden R."/>
            <person name="Skolnick M."/>
            <person name="Sgaramella V."/>
            <person name="Bhatnagar S.K."/>
            <person name="Fontana P."/>
            <person name="Gutin A."/>
            <person name="Van de Peer Y."/>
            <person name="Salamini F."/>
            <person name="Viola R."/>
        </authorList>
    </citation>
    <scope>NUCLEOTIDE SEQUENCE</scope>
</reference>
<dbReference type="ExpressionAtlas" id="A5ATP7">
    <property type="expression patterns" value="baseline and differential"/>
</dbReference>
<dbReference type="InterPro" id="IPR000756">
    <property type="entry name" value="Diacylglycerol_kin_accessory"/>
</dbReference>
<evidence type="ECO:0000256" key="6">
    <source>
        <dbReference type="ARBA" id="ARBA00022840"/>
    </source>
</evidence>
<evidence type="ECO:0000256" key="4">
    <source>
        <dbReference type="ARBA" id="ARBA00022741"/>
    </source>
</evidence>
<comment type="similarity">
    <text evidence="1 8">Belongs to the eukaryotic diacylglycerol kinase family.</text>
</comment>
<dbReference type="InterPro" id="IPR017438">
    <property type="entry name" value="ATP-NAD_kinase_N"/>
</dbReference>
<dbReference type="PANTHER" id="PTHR11255:SF29">
    <property type="entry name" value="DIACYLGLYCEROL KINASE"/>
    <property type="match status" value="1"/>
</dbReference>
<comment type="catalytic activity">
    <reaction evidence="8">
        <text>a 1,2-diacyl-sn-glycerol + ATP = a 1,2-diacyl-sn-glycero-3-phosphate + ADP + H(+)</text>
        <dbReference type="Rhea" id="RHEA:10272"/>
        <dbReference type="ChEBI" id="CHEBI:15378"/>
        <dbReference type="ChEBI" id="CHEBI:17815"/>
        <dbReference type="ChEBI" id="CHEBI:30616"/>
        <dbReference type="ChEBI" id="CHEBI:58608"/>
        <dbReference type="ChEBI" id="CHEBI:456216"/>
        <dbReference type="EC" id="2.7.1.107"/>
    </reaction>
</comment>
<evidence type="ECO:0000256" key="7">
    <source>
        <dbReference type="ARBA" id="ARBA00023016"/>
    </source>
</evidence>
<dbReference type="EC" id="2.7.1.107" evidence="8"/>
<keyword evidence="4 8" id="KW-0547">Nucleotide-binding</keyword>
<dbReference type="InterPro" id="IPR001206">
    <property type="entry name" value="Diacylglycerol_kinase_cat_dom"/>
</dbReference>
<accession>A5ATP7</accession>
<feature type="domain" description="DAGKc" evidence="9">
    <location>
        <begin position="28"/>
        <end position="130"/>
    </location>
</feature>
<proteinExistence type="inferred from homology"/>
<protein>
    <recommendedName>
        <fullName evidence="8">Diacylglycerol kinase</fullName>
        <shortName evidence="8">DAG kinase</shortName>
        <ecNumber evidence="8">2.7.1.107</ecNumber>
    </recommendedName>
</protein>
<gene>
    <name evidence="10" type="ORF">VITISV_034319</name>
</gene>
<evidence type="ECO:0000259" key="9">
    <source>
        <dbReference type="PROSITE" id="PS50146"/>
    </source>
</evidence>
<dbReference type="PROSITE" id="PS50146">
    <property type="entry name" value="DAGK"/>
    <property type="match status" value="1"/>
</dbReference>
<evidence type="ECO:0000256" key="1">
    <source>
        <dbReference type="ARBA" id="ARBA00009280"/>
    </source>
</evidence>
<dbReference type="InterPro" id="IPR016064">
    <property type="entry name" value="NAD/diacylglycerol_kinase_sf"/>
</dbReference>
<evidence type="ECO:0000256" key="8">
    <source>
        <dbReference type="RuleBase" id="RU361128"/>
    </source>
</evidence>
<dbReference type="PANTHER" id="PTHR11255">
    <property type="entry name" value="DIACYLGLYCEROL KINASE"/>
    <property type="match status" value="1"/>
</dbReference>
<comment type="subunit">
    <text evidence="2">Monomer.</text>
</comment>
<dbReference type="Pfam" id="PF00609">
    <property type="entry name" value="DAGK_acc"/>
    <property type="match status" value="1"/>
</dbReference>
<keyword evidence="7" id="KW-0346">Stress response</keyword>
<dbReference type="GO" id="GO:0007200">
    <property type="term" value="P:phospholipase C-activating G protein-coupled receptor signaling pathway"/>
    <property type="evidence" value="ECO:0007669"/>
    <property type="project" value="InterPro"/>
</dbReference>
<dbReference type="SMART" id="SM00045">
    <property type="entry name" value="DAGKa"/>
    <property type="match status" value="1"/>
</dbReference>
<name>A5ATP7_VITVI</name>
<dbReference type="SUPFAM" id="SSF111331">
    <property type="entry name" value="NAD kinase/diacylglycerol kinase-like"/>
    <property type="match status" value="1"/>
</dbReference>
<dbReference type="SMART" id="SM00046">
    <property type="entry name" value="DAGKc"/>
    <property type="match status" value="1"/>
</dbReference>
<dbReference type="Gene3D" id="3.40.50.10330">
    <property type="entry name" value="Probable inorganic polyphosphate/atp-NAD kinase, domain 1"/>
    <property type="match status" value="1"/>
</dbReference>
<keyword evidence="6 8" id="KW-0067">ATP-binding</keyword>
<dbReference type="GO" id="GO:0004143">
    <property type="term" value="F:ATP-dependent diacylglycerol kinase activity"/>
    <property type="evidence" value="ECO:0007669"/>
    <property type="project" value="UniProtKB-EC"/>
</dbReference>
<dbReference type="EMBL" id="AM435098">
    <property type="protein sequence ID" value="CAN62808.1"/>
    <property type="molecule type" value="Genomic_DNA"/>
</dbReference>